<feature type="compositionally biased region" description="Acidic residues" evidence="8">
    <location>
        <begin position="80"/>
        <end position="89"/>
    </location>
</feature>
<keyword evidence="6" id="KW-0119">Carbohydrate metabolism</keyword>
<keyword evidence="9" id="KW-0812">Transmembrane</keyword>
<dbReference type="RefSeq" id="WP_203031745.1">
    <property type="nucleotide sequence ID" value="NZ_JAEACQ010000193.1"/>
</dbReference>
<evidence type="ECO:0000256" key="9">
    <source>
        <dbReference type="SAM" id="Phobius"/>
    </source>
</evidence>
<keyword evidence="9" id="KW-1133">Transmembrane helix</keyword>
<comment type="subcellular location">
    <subcellularLocation>
        <location evidence="1">Secreted</location>
    </subcellularLocation>
</comment>
<dbReference type="Gene3D" id="3.40.50.1820">
    <property type="entry name" value="alpha/beta hydrolase"/>
    <property type="match status" value="1"/>
</dbReference>
<proteinExistence type="predicted"/>
<evidence type="ECO:0000256" key="6">
    <source>
        <dbReference type="ARBA" id="ARBA00023277"/>
    </source>
</evidence>
<feature type="compositionally biased region" description="Basic residues" evidence="8">
    <location>
        <begin position="1"/>
        <end position="14"/>
    </location>
</feature>
<reference evidence="10" key="1">
    <citation type="submission" date="2020-12" db="EMBL/GenBank/DDBJ databases">
        <title>Genomic characterization of non-nitrogen-fixing Frankia strains.</title>
        <authorList>
            <person name="Carlos-Shanley C."/>
            <person name="Guerra T."/>
            <person name="Hahn D."/>
        </authorList>
    </citation>
    <scope>NUCLEOTIDE SEQUENCE</scope>
    <source>
        <strain evidence="10">CN6</strain>
    </source>
</reference>
<sequence length="408" mass="40531">MAGRARARGRRAGSRRAGGSAGGRASAPNRTTTVWLPIAAALVVVALLLGYAFVSDPGDEPTAGGDGLAAAAARAGYPEDASEPGDEGGDGGGSGADDGASVIVPVGPSGCETGKTLPAGVTTETVTVGKSKRSFLLAVPADTPAGEPRPLILNFHAAGQPPTDLEAYTGLAGEATKQGYVVVDPAGVDNRWNFASSGGGQPDDIAFVAALLADLRTRGCLADGRVFATGFGDGADMAVAASCALPGRIAAIVSVAGSVVPADCEKPITNLFEIHGAEDPVAPWDGGGAPRATPSGEVTAQPVTERLGRYARGAGCDAEPTNQQLPGLGELTAWACDGKPDVGALRVARGGHTWPQAEARPDLGPTATSFSATVVSLLYFRAHPVVGAVVSPTSPGLAQSLGDALAGG</sequence>
<evidence type="ECO:0000313" key="11">
    <source>
        <dbReference type="Proteomes" id="UP000604475"/>
    </source>
</evidence>
<feature type="region of interest" description="Disordered" evidence="8">
    <location>
        <begin position="1"/>
        <end position="28"/>
    </location>
</feature>
<keyword evidence="5" id="KW-0378">Hydrolase</keyword>
<feature type="compositionally biased region" description="Low complexity" evidence="8">
    <location>
        <begin position="15"/>
        <end position="27"/>
    </location>
</feature>
<accession>A0A937RDX1</accession>
<dbReference type="PANTHER" id="PTHR38050:SF2">
    <property type="entry name" value="FERULOYL ESTERASE C-RELATED"/>
    <property type="match status" value="1"/>
</dbReference>
<keyword evidence="2" id="KW-0964">Secreted</keyword>
<dbReference type="GO" id="GO:0005576">
    <property type="term" value="C:extracellular region"/>
    <property type="evidence" value="ECO:0007669"/>
    <property type="project" value="UniProtKB-SubCell"/>
</dbReference>
<name>A0A937RDX1_9ACTN</name>
<dbReference type="EMBL" id="JAEACQ010000193">
    <property type="protein sequence ID" value="MBL7628640.1"/>
    <property type="molecule type" value="Genomic_DNA"/>
</dbReference>
<evidence type="ECO:0000256" key="2">
    <source>
        <dbReference type="ARBA" id="ARBA00022525"/>
    </source>
</evidence>
<gene>
    <name evidence="10" type="ORF">I7412_16060</name>
</gene>
<dbReference type="SUPFAM" id="SSF53474">
    <property type="entry name" value="alpha/beta-Hydrolases"/>
    <property type="match status" value="1"/>
</dbReference>
<evidence type="ECO:0000256" key="5">
    <source>
        <dbReference type="ARBA" id="ARBA00022801"/>
    </source>
</evidence>
<evidence type="ECO:0000256" key="3">
    <source>
        <dbReference type="ARBA" id="ARBA00022651"/>
    </source>
</evidence>
<keyword evidence="3" id="KW-0858">Xylan degradation</keyword>
<feature type="compositionally biased region" description="Low complexity" evidence="8">
    <location>
        <begin position="68"/>
        <end position="79"/>
    </location>
</feature>
<evidence type="ECO:0000256" key="7">
    <source>
        <dbReference type="ARBA" id="ARBA00023326"/>
    </source>
</evidence>
<feature type="region of interest" description="Disordered" evidence="8">
    <location>
        <begin position="60"/>
        <end position="102"/>
    </location>
</feature>
<dbReference type="InterPro" id="IPR043595">
    <property type="entry name" value="FaeB/C/D"/>
</dbReference>
<keyword evidence="4" id="KW-0732">Signal</keyword>
<organism evidence="10 11">
    <name type="scientific">Frankia nepalensis</name>
    <dbReference type="NCBI Taxonomy" id="1836974"/>
    <lineage>
        <taxon>Bacteria</taxon>
        <taxon>Bacillati</taxon>
        <taxon>Actinomycetota</taxon>
        <taxon>Actinomycetes</taxon>
        <taxon>Frankiales</taxon>
        <taxon>Frankiaceae</taxon>
        <taxon>Frankia</taxon>
    </lineage>
</organism>
<feature type="transmembrane region" description="Helical" evidence="9">
    <location>
        <begin position="34"/>
        <end position="54"/>
    </location>
</feature>
<dbReference type="Proteomes" id="UP000604475">
    <property type="component" value="Unassembled WGS sequence"/>
</dbReference>
<keyword evidence="7" id="KW-0624">Polysaccharide degradation</keyword>
<dbReference type="GO" id="GO:0030600">
    <property type="term" value="F:feruloyl esterase activity"/>
    <property type="evidence" value="ECO:0007669"/>
    <property type="project" value="InterPro"/>
</dbReference>
<keyword evidence="11" id="KW-1185">Reference proteome</keyword>
<dbReference type="AlphaFoldDB" id="A0A937RDX1"/>
<evidence type="ECO:0000256" key="8">
    <source>
        <dbReference type="SAM" id="MobiDB-lite"/>
    </source>
</evidence>
<evidence type="ECO:0000256" key="1">
    <source>
        <dbReference type="ARBA" id="ARBA00004613"/>
    </source>
</evidence>
<evidence type="ECO:0000313" key="10">
    <source>
        <dbReference type="EMBL" id="MBL7628640.1"/>
    </source>
</evidence>
<dbReference type="PANTHER" id="PTHR38050">
    <property type="match status" value="1"/>
</dbReference>
<comment type="caution">
    <text evidence="10">The sequence shown here is derived from an EMBL/GenBank/DDBJ whole genome shotgun (WGS) entry which is preliminary data.</text>
</comment>
<keyword evidence="9" id="KW-0472">Membrane</keyword>
<protein>
    <submittedName>
        <fullName evidence="10">Plasmid partitioning protein</fullName>
    </submittedName>
</protein>
<dbReference type="GO" id="GO:0045493">
    <property type="term" value="P:xylan catabolic process"/>
    <property type="evidence" value="ECO:0007669"/>
    <property type="project" value="UniProtKB-KW"/>
</dbReference>
<evidence type="ECO:0000256" key="4">
    <source>
        <dbReference type="ARBA" id="ARBA00022729"/>
    </source>
</evidence>
<dbReference type="InterPro" id="IPR029058">
    <property type="entry name" value="AB_hydrolase_fold"/>
</dbReference>